<organism evidence="3 4">
    <name type="scientific">Nyssa sinensis</name>
    <dbReference type="NCBI Taxonomy" id="561372"/>
    <lineage>
        <taxon>Eukaryota</taxon>
        <taxon>Viridiplantae</taxon>
        <taxon>Streptophyta</taxon>
        <taxon>Embryophyta</taxon>
        <taxon>Tracheophyta</taxon>
        <taxon>Spermatophyta</taxon>
        <taxon>Magnoliopsida</taxon>
        <taxon>eudicotyledons</taxon>
        <taxon>Gunneridae</taxon>
        <taxon>Pentapetalae</taxon>
        <taxon>asterids</taxon>
        <taxon>Cornales</taxon>
        <taxon>Nyssaceae</taxon>
        <taxon>Nyssa</taxon>
    </lineage>
</organism>
<dbReference type="EMBL" id="CM018046">
    <property type="protein sequence ID" value="KAA8526246.1"/>
    <property type="molecule type" value="Genomic_DNA"/>
</dbReference>
<keyword evidence="1" id="KW-1133">Transmembrane helix</keyword>
<keyword evidence="1" id="KW-0812">Transmembrane</keyword>
<dbReference type="AlphaFoldDB" id="A0A5J5A8X6"/>
<evidence type="ECO:0000313" key="4">
    <source>
        <dbReference type="Proteomes" id="UP000325577"/>
    </source>
</evidence>
<protein>
    <recommendedName>
        <fullName evidence="2">F-box associated beta-propeller type 1 domain-containing protein</fullName>
    </recommendedName>
</protein>
<gene>
    <name evidence="3" type="ORF">F0562_008551</name>
</gene>
<dbReference type="Proteomes" id="UP000325577">
    <property type="component" value="Linkage Group LG3"/>
</dbReference>
<evidence type="ECO:0000259" key="2">
    <source>
        <dbReference type="Pfam" id="PF07734"/>
    </source>
</evidence>
<dbReference type="Pfam" id="PF07734">
    <property type="entry name" value="FBA_1"/>
    <property type="match status" value="1"/>
</dbReference>
<feature type="transmembrane region" description="Helical" evidence="1">
    <location>
        <begin position="21"/>
        <end position="39"/>
    </location>
</feature>
<reference evidence="3 4" key="1">
    <citation type="submission" date="2019-09" db="EMBL/GenBank/DDBJ databases">
        <title>A chromosome-level genome assembly of the Chinese tupelo Nyssa sinensis.</title>
        <authorList>
            <person name="Yang X."/>
            <person name="Kang M."/>
            <person name="Yang Y."/>
            <person name="Xiong H."/>
            <person name="Wang M."/>
            <person name="Zhang Z."/>
            <person name="Wang Z."/>
            <person name="Wu H."/>
            <person name="Ma T."/>
            <person name="Liu J."/>
            <person name="Xi Z."/>
        </authorList>
    </citation>
    <scope>NUCLEOTIDE SEQUENCE [LARGE SCALE GENOMIC DNA]</scope>
    <source>
        <strain evidence="3">J267</strain>
        <tissue evidence="3">Leaf</tissue>
    </source>
</reference>
<accession>A0A5J5A8X6</accession>
<keyword evidence="4" id="KW-1185">Reference proteome</keyword>
<dbReference type="InterPro" id="IPR006527">
    <property type="entry name" value="F-box-assoc_dom_typ1"/>
</dbReference>
<dbReference type="InterPro" id="IPR050796">
    <property type="entry name" value="SCF_F-box_component"/>
</dbReference>
<evidence type="ECO:0000313" key="3">
    <source>
        <dbReference type="EMBL" id="KAA8526246.1"/>
    </source>
</evidence>
<name>A0A5J5A8X6_9ASTE</name>
<proteinExistence type="predicted"/>
<dbReference type="PANTHER" id="PTHR31672">
    <property type="entry name" value="BNACNNG10540D PROTEIN"/>
    <property type="match status" value="1"/>
</dbReference>
<sequence length="306" mass="34719">MSTDQYETMAKDLPKDIIIDILSRLPVSIVPLASIILLWNPATRVFKDLPASPIARPESLPIKVVLGFGFDRNANDYKLLRVVYYGYPVSQVEVYSLSTNSWKEIKTDMRFLIFESSGSVFLKGGFHWTAVGFQELNGREVIVSFDMVDEVFRYIMLPTFRLSDDDGDRFRWHVVVFKECLGVVVCSKKGPNKKFDIWVMNEYGVAESWVKYISFGPFPGINRPLRCGRNGVVLLEKDRGELVLYDPNTEAFKDLEADGVVCWSDVFIHVESLLPIKGGKVAETSKLGAVVPDLNFVRKFDLVLEL</sequence>
<dbReference type="PANTHER" id="PTHR31672:SF13">
    <property type="entry name" value="F-BOX PROTEIN CPR30-LIKE"/>
    <property type="match status" value="1"/>
</dbReference>
<dbReference type="OrthoDB" id="1867629at2759"/>
<evidence type="ECO:0000256" key="1">
    <source>
        <dbReference type="SAM" id="Phobius"/>
    </source>
</evidence>
<keyword evidence="1" id="KW-0472">Membrane</keyword>
<dbReference type="NCBIfam" id="TIGR01640">
    <property type="entry name" value="F_box_assoc_1"/>
    <property type="match status" value="1"/>
</dbReference>
<feature type="domain" description="F-box associated beta-propeller type 1" evidence="2">
    <location>
        <begin position="36"/>
        <end position="221"/>
    </location>
</feature>
<dbReference type="InterPro" id="IPR017451">
    <property type="entry name" value="F-box-assoc_interact_dom"/>
</dbReference>